<dbReference type="Proteomes" id="UP001141552">
    <property type="component" value="Unassembled WGS sequence"/>
</dbReference>
<gene>
    <name evidence="2" type="ORF">Tsubulata_028052</name>
</gene>
<name>A0A9Q0FIK3_9ROSI</name>
<dbReference type="PANTHER" id="PTHR31917:SF148">
    <property type="entry name" value="DUF724 DOMAIN-CONTAINING PROTEIN 2"/>
    <property type="match status" value="1"/>
</dbReference>
<organism evidence="2 3">
    <name type="scientific">Turnera subulata</name>
    <dbReference type="NCBI Taxonomy" id="218843"/>
    <lineage>
        <taxon>Eukaryota</taxon>
        <taxon>Viridiplantae</taxon>
        <taxon>Streptophyta</taxon>
        <taxon>Embryophyta</taxon>
        <taxon>Tracheophyta</taxon>
        <taxon>Spermatophyta</taxon>
        <taxon>Magnoliopsida</taxon>
        <taxon>eudicotyledons</taxon>
        <taxon>Gunneridae</taxon>
        <taxon>Pentapetalae</taxon>
        <taxon>rosids</taxon>
        <taxon>fabids</taxon>
        <taxon>Malpighiales</taxon>
        <taxon>Passifloraceae</taxon>
        <taxon>Turnera</taxon>
    </lineage>
</organism>
<reference evidence="2" key="2">
    <citation type="journal article" date="2023" name="Plants (Basel)">
        <title>Annotation of the Turnera subulata (Passifloraceae) Draft Genome Reveals the S-Locus Evolved after the Divergence of Turneroideae from Passifloroideae in a Stepwise Manner.</title>
        <authorList>
            <person name="Henning P.M."/>
            <person name="Roalson E.H."/>
            <person name="Mir W."/>
            <person name="McCubbin A.G."/>
            <person name="Shore J.S."/>
        </authorList>
    </citation>
    <scope>NUCLEOTIDE SEQUENCE</scope>
    <source>
        <strain evidence="2">F60SS</strain>
    </source>
</reference>
<evidence type="ECO:0000313" key="3">
    <source>
        <dbReference type="Proteomes" id="UP001141552"/>
    </source>
</evidence>
<evidence type="ECO:0000259" key="1">
    <source>
        <dbReference type="Pfam" id="PF05641"/>
    </source>
</evidence>
<evidence type="ECO:0000313" key="2">
    <source>
        <dbReference type="EMBL" id="KAJ4832105.1"/>
    </source>
</evidence>
<dbReference type="InterPro" id="IPR008395">
    <property type="entry name" value="Agenet-like_dom"/>
</dbReference>
<dbReference type="Pfam" id="PF05641">
    <property type="entry name" value="Agenet"/>
    <property type="match status" value="1"/>
</dbReference>
<feature type="domain" description="Agenet-like" evidence="1">
    <location>
        <begin position="23"/>
        <end position="55"/>
    </location>
</feature>
<dbReference type="AlphaFoldDB" id="A0A9Q0FIK3"/>
<reference evidence="2" key="1">
    <citation type="submission" date="2022-02" db="EMBL/GenBank/DDBJ databases">
        <authorList>
            <person name="Henning P.M."/>
            <person name="McCubbin A.G."/>
            <person name="Shore J.S."/>
        </authorList>
    </citation>
    <scope>NUCLEOTIDE SEQUENCE</scope>
    <source>
        <strain evidence="2">F60SS</strain>
        <tissue evidence="2">Leaves</tissue>
    </source>
</reference>
<sequence>MAKTVRVPINQDRTVLEQLGPISYAVQYKNLVEEDDESKPLVEVVPCEEIRPTPPRIWFGGGFGLYIKVDVFANDGWWVGRITQRKGSVYYVYFASTGEEIAYHSSLVMIHLDWANGNWVSSKKRTPSFLA</sequence>
<dbReference type="PANTHER" id="PTHR31917">
    <property type="entry name" value="AGENET DOMAIN-CONTAINING PROTEIN-RELATED"/>
    <property type="match status" value="1"/>
</dbReference>
<protein>
    <recommendedName>
        <fullName evidence="1">Agenet-like domain-containing protein</fullName>
    </recommendedName>
</protein>
<dbReference type="OrthoDB" id="938602at2759"/>
<proteinExistence type="predicted"/>
<dbReference type="EMBL" id="JAKUCV010005196">
    <property type="protein sequence ID" value="KAJ4832105.1"/>
    <property type="molecule type" value="Genomic_DNA"/>
</dbReference>
<accession>A0A9Q0FIK3</accession>
<keyword evidence="3" id="KW-1185">Reference proteome</keyword>
<comment type="caution">
    <text evidence="2">The sequence shown here is derived from an EMBL/GenBank/DDBJ whole genome shotgun (WGS) entry which is preliminary data.</text>
</comment>